<dbReference type="InterPro" id="IPR036554">
    <property type="entry name" value="GHMP_kinase_C_sf"/>
</dbReference>
<organism evidence="6 7">
    <name type="scientific">Anaerobaca lacustris</name>
    <dbReference type="NCBI Taxonomy" id="3044600"/>
    <lineage>
        <taxon>Bacteria</taxon>
        <taxon>Pseudomonadati</taxon>
        <taxon>Planctomycetota</taxon>
        <taxon>Phycisphaerae</taxon>
        <taxon>Sedimentisphaerales</taxon>
        <taxon>Anaerobacaceae</taxon>
        <taxon>Anaerobaca</taxon>
    </lineage>
</organism>
<keyword evidence="3" id="KW-0808">Transferase</keyword>
<dbReference type="PANTHER" id="PTHR10457">
    <property type="entry name" value="MEVALONATE KINASE/GALACTOKINASE"/>
    <property type="match status" value="1"/>
</dbReference>
<dbReference type="Proteomes" id="UP001431776">
    <property type="component" value="Unassembled WGS sequence"/>
</dbReference>
<dbReference type="PANTHER" id="PTHR10457:SF7">
    <property type="entry name" value="GALACTOKINASE-RELATED"/>
    <property type="match status" value="1"/>
</dbReference>
<dbReference type="InterPro" id="IPR014721">
    <property type="entry name" value="Ribsml_uS5_D2-typ_fold_subgr"/>
</dbReference>
<dbReference type="SUPFAM" id="SSF54211">
    <property type="entry name" value="Ribosomal protein S5 domain 2-like"/>
    <property type="match status" value="1"/>
</dbReference>
<keyword evidence="3" id="KW-0418">Kinase</keyword>
<name>A0AAW6U670_9BACT</name>
<protein>
    <recommendedName>
        <fullName evidence="5">GHMP kinase N-terminal domain-containing protein</fullName>
    </recommendedName>
</protein>
<evidence type="ECO:0000256" key="2">
    <source>
        <dbReference type="ARBA" id="ARBA00022741"/>
    </source>
</evidence>
<evidence type="ECO:0000256" key="1">
    <source>
        <dbReference type="ARBA" id="ARBA00006566"/>
    </source>
</evidence>
<evidence type="ECO:0000313" key="6">
    <source>
        <dbReference type="EMBL" id="MDI6451488.1"/>
    </source>
</evidence>
<keyword evidence="2" id="KW-0547">Nucleotide-binding</keyword>
<dbReference type="GO" id="GO:0005829">
    <property type="term" value="C:cytosol"/>
    <property type="evidence" value="ECO:0007669"/>
    <property type="project" value="TreeGrafter"/>
</dbReference>
<dbReference type="Gene3D" id="3.30.230.10">
    <property type="match status" value="1"/>
</dbReference>
<dbReference type="InterPro" id="IPR006206">
    <property type="entry name" value="Mevalonate/galactokinase"/>
</dbReference>
<comment type="caution">
    <text evidence="6">The sequence shown here is derived from an EMBL/GenBank/DDBJ whole genome shotgun (WGS) entry which is preliminary data.</text>
</comment>
<dbReference type="Pfam" id="PF00288">
    <property type="entry name" value="GHMP_kinases_N"/>
    <property type="match status" value="1"/>
</dbReference>
<evidence type="ECO:0000313" key="7">
    <source>
        <dbReference type="Proteomes" id="UP001431776"/>
    </source>
</evidence>
<sequence length="414" mass="45771">MKLTQEGQAALEKIRQWAKEHRLDVAGGRVRRTSSRFCLGVEHGDYNGTELFGVGTDRFIWMAYKPNGTSRIRLFSGNFPDDGVIEHTIGHVPEPKSAAIAQTWGRFPYGVDYILRREGFQLTQGIDAVLYGNIPGGGMSRSASLCINLILSLFDANKIQVARDIQIVDLAQAVENDYIGSPCGKLDQTMVLFAREGMGTYYNPSDRSIEYVPMGAGATDFRIMVLDTGTDRPGLEKSTYAVRRRECEELVAILKRTEFPVSCLADIKDEAVYRKIVTQFGAKFPDLCARLTYIFGAQQRFYQMLEAWKAGDIETVGAIFRQDGIGLRDDYKISGPELETMCDIVRTVPGVLGERMLGGGDKGASGALVRAEGVEAVREAVQTAYPRSRPDFADKFAVHTCKVVDGVKVFDGEL</sequence>
<dbReference type="PRINTS" id="PR00959">
    <property type="entry name" value="MEVGALKINASE"/>
</dbReference>
<comment type="similarity">
    <text evidence="1">Belongs to the GHMP kinase family. GalK subfamily.</text>
</comment>
<dbReference type="EMBL" id="JASCXX010000037">
    <property type="protein sequence ID" value="MDI6451488.1"/>
    <property type="molecule type" value="Genomic_DNA"/>
</dbReference>
<dbReference type="InterPro" id="IPR020568">
    <property type="entry name" value="Ribosomal_Su5_D2-typ_SF"/>
</dbReference>
<accession>A0AAW6U670</accession>
<proteinExistence type="inferred from homology"/>
<gene>
    <name evidence="6" type="ORF">QJ522_20675</name>
</gene>
<dbReference type="Gene3D" id="3.30.70.890">
    <property type="entry name" value="GHMP kinase, C-terminal domain"/>
    <property type="match status" value="1"/>
</dbReference>
<feature type="domain" description="GHMP kinase N-terminal" evidence="5">
    <location>
        <begin position="114"/>
        <end position="193"/>
    </location>
</feature>
<keyword evidence="4" id="KW-0067">ATP-binding</keyword>
<dbReference type="GO" id="GO:0006012">
    <property type="term" value="P:galactose metabolic process"/>
    <property type="evidence" value="ECO:0007669"/>
    <property type="project" value="TreeGrafter"/>
</dbReference>
<dbReference type="SUPFAM" id="SSF55060">
    <property type="entry name" value="GHMP Kinase, C-terminal domain"/>
    <property type="match status" value="1"/>
</dbReference>
<evidence type="ECO:0000256" key="3">
    <source>
        <dbReference type="ARBA" id="ARBA00022777"/>
    </source>
</evidence>
<evidence type="ECO:0000259" key="5">
    <source>
        <dbReference type="Pfam" id="PF00288"/>
    </source>
</evidence>
<dbReference type="PIRSF" id="PIRSF000530">
    <property type="entry name" value="Galactokinase"/>
    <property type="match status" value="1"/>
</dbReference>
<dbReference type="AlphaFoldDB" id="A0AAW6U670"/>
<dbReference type="InterPro" id="IPR006204">
    <property type="entry name" value="GHMP_kinase_N_dom"/>
</dbReference>
<evidence type="ECO:0000256" key="4">
    <source>
        <dbReference type="ARBA" id="ARBA00022840"/>
    </source>
</evidence>
<reference evidence="6" key="1">
    <citation type="submission" date="2023-05" db="EMBL/GenBank/DDBJ databases">
        <title>Anaerotaeda fermentans gen. nov., sp. nov., a novel anaerobic planctomycete of the new family within the order Sedimentisphaerales isolated from Taman Peninsula, Russia.</title>
        <authorList>
            <person name="Khomyakova M.A."/>
            <person name="Merkel A.Y."/>
            <person name="Slobodkin A.I."/>
        </authorList>
    </citation>
    <scope>NUCLEOTIDE SEQUENCE</scope>
    <source>
        <strain evidence="6">M17dextr</strain>
    </source>
</reference>
<keyword evidence="7" id="KW-1185">Reference proteome</keyword>
<dbReference type="GO" id="GO:0004335">
    <property type="term" value="F:galactokinase activity"/>
    <property type="evidence" value="ECO:0007669"/>
    <property type="project" value="TreeGrafter"/>
</dbReference>
<dbReference type="GO" id="GO:0005524">
    <property type="term" value="F:ATP binding"/>
    <property type="evidence" value="ECO:0007669"/>
    <property type="project" value="UniProtKB-KW"/>
</dbReference>
<dbReference type="RefSeq" id="WP_349246894.1">
    <property type="nucleotide sequence ID" value="NZ_JASCXX010000037.1"/>
</dbReference>